<dbReference type="Pfam" id="PF14844">
    <property type="entry name" value="PH_BEACH"/>
    <property type="match status" value="1"/>
</dbReference>
<dbReference type="PANTHER" id="PTHR46108:SF4">
    <property type="entry name" value="BLUE CHEESE"/>
    <property type="match status" value="1"/>
</dbReference>
<dbReference type="PROSITE" id="PS50197">
    <property type="entry name" value="BEACH"/>
    <property type="match status" value="1"/>
</dbReference>
<evidence type="ECO:0000256" key="1">
    <source>
        <dbReference type="ARBA" id="ARBA00022574"/>
    </source>
</evidence>
<evidence type="ECO:0000256" key="2">
    <source>
        <dbReference type="ARBA" id="ARBA00022737"/>
    </source>
</evidence>
<dbReference type="SUPFAM" id="SSF81837">
    <property type="entry name" value="BEACH domain"/>
    <property type="match status" value="1"/>
</dbReference>
<keyword evidence="2" id="KW-0677">Repeat</keyword>
<feature type="region of interest" description="Disordered" evidence="4">
    <location>
        <begin position="13"/>
        <end position="35"/>
    </location>
</feature>
<sequence length="2112" mass="234572">MFKTLLTPLRAKFDLSPRSPTNRNAPPPPEDDELAPEDFARDVLIELMRNSVENLKQADSRKQKIEVLAEIQRILQQEPQTKDVFRELDGFLVLTSVLSTVQHLDSGPIVEPEEQVLIDVIECTRLVFTVASDALTDHPQNSEYFKIYVGYDSLSSALNELIDNTKTADETLGFLLSFAVSDFTALPGLFSGLRVHSSTAESDDFDATLGDFEPGLSTATITRPEAIYLLWSFISPKTYATLKVFEILAGASHRNRAILSVPEIIHPLLEHLEHLAPVKEKKKEKAVAQKLTKKLLEMGASPNIARGLFQRAIKGDGMLDMDSLELIRAGMKSRWLEHFSFRGSAGMVLKQDGVKALPVTGFTFMIWLWIERLPQPDASHLLFSANLSSLSEPSASESLISLKLHHGGKLKMYSSGSKQTVEFTQARILRAKWTHITLVHYPGRDRYSNPSIRLFIDGVLSDTINWQYPKMSSSSSSSRSSIEYILGDNSKGAMMNWCFASCYMVALPLADDIPRFIHHLGPRYFGSFQDTNLAKFLTYEASTSLNMFISNIQIANAAASSMQYQPQPHNSLPSLSLLSPPSSAALLSPSTLSPVSPATPLSANPNTPLSPGIMMAHSPTGPSSILKAVKEGIGIGLPESAIVFALSPLSIEESAVVEGRKVPALGGGGIAGSGVAGGGGSGYENGNGNPDPAFSGRDFIVNGDVYVMKAKCLDNALWRVGGAAVALRLVQVAKSPHELSRALGVVTDGMKNSWQNSEDIERLRGYDILADTLRSKADMVNMTSFETIFEFLGLNFRSPDQSTIVNVVAYRALALDFELWSHTREDIQRVHLEHFLTLLESSRYKRFNLKQRFVKIGLVRRLLFVLQTDWYSQGSYAQDFEHSESGSSSSSSLTFLMDALKAGAKALWTKDDAIKPLVSYLAANLQEDALAGSPRSIISRFDYKDGREKAEQVLVILTSILCDPLCYTKFVSALPITRICLLLLGDKPSALVGAQILTIIGISICTSFSFVRKFELISGWNVLKTVLPSCWGSEVNTVAFDILLGRLLANGERGAEPAEYVVSCPQMVPIILSALKAGLSAVAKNCEMVDDVEELSEYRWTTESTMEELVENILSLHASSGTFRMVFQSQQTTQLYIAAYKGFVDKITNASQVSARVIRMMEKLSHFGLALALDNAVAGNQKREILDVLQSAEGVLNPRAEKTNIDPNLVQDTRSVRQRFASARFSMQVGERTVVKTVNRMIEWRQTIRVSERKRLRKNILDLRETRRQVSRLYEWTLILTAERGIWANQELRQWRLDETEGPHRIRKKLELENNKSMNARAEEHHRIRDVVVPETDNGSAVTVEVPPWAESYEISSTDMEDRQLAEDITEDKHRRVRHELEPGDVIESVGTVARIAGVDSSPGLLIIGRTHIYMLDGLVESEDGEVIDAHDAPKSLFFVPGSIVELDGPQRAQRWSHEQIATFSNKTFLFRDVALEIYFKDSRSLLVVFIDKQKRSEIDQRLTSITIRLSESAHTPGLLRTPLFGISARVLSGLWTDELSTAQRKWQAREISNFTYLCVLNQISGRTPSDATQYPVFPWVLQDYTSSTLDLSDPETFRDLTKPMGAQTALRREAAETRYINLESVGEKPFHYGTHFSSSMIVCHFLIRMSPFTNMFKTLQGGDWDLPDPSISDVARAYESAARDVRGDVRELIPEFFNCPEFLENSSNLDFGVQQNTGERIHDVKLPPWAKRDPLLFIIMNRRALESTYVSENLPAWIDLIWGHKQRDPAALNVFHPLSYEGSIDLDSITDELEREATVGIIHNFGQTPRKLFTAPHPHRYNHGLPTLPIGTLHGVEEDAHLLVQGSRCLKDLGPNVPVSNLVLDMIGEKILPCPAGVLFVPSHPHEQIEWATSRTGAKEVRVVVDHKVVQVIEGSFCSCAAFADSNNLITGSSDHTVRLWTLTRGGGNLPLSVSSAHIMRIHTDEVVSVASSRAWSVIGYIATCSRLKLCLHTINAHLIAVLDLTKLSNHNALQPTITAIAFHEREYSYLGVFATGDSDGTITLRTWSADNTPEGEKARWDFVTLRSMKVRAPVGRGITPSPAVTALKFLGESLCHGEDTGKSFVWSLPD</sequence>
<dbReference type="SMART" id="SM00320">
    <property type="entry name" value="WD40"/>
    <property type="match status" value="2"/>
</dbReference>
<evidence type="ECO:0000313" key="8">
    <source>
        <dbReference type="Proteomes" id="UP001150266"/>
    </source>
</evidence>
<dbReference type="InterPro" id="IPR036372">
    <property type="entry name" value="BEACH_dom_sf"/>
</dbReference>
<dbReference type="InterPro" id="IPR051944">
    <property type="entry name" value="BEACH_domain_protein"/>
</dbReference>
<dbReference type="SUPFAM" id="SSF50978">
    <property type="entry name" value="WD40 repeat-like"/>
    <property type="match status" value="1"/>
</dbReference>
<proteinExistence type="predicted"/>
<dbReference type="Gene3D" id="1.10.1540.10">
    <property type="entry name" value="BEACH domain"/>
    <property type="match status" value="1"/>
</dbReference>
<dbReference type="OrthoDB" id="26681at2759"/>
<dbReference type="InterPro" id="IPR011993">
    <property type="entry name" value="PH-like_dom_sf"/>
</dbReference>
<reference evidence="7" key="1">
    <citation type="submission" date="2022-08" db="EMBL/GenBank/DDBJ databases">
        <title>A Global Phylogenomic Analysis of the Shiitake Genus Lentinula.</title>
        <authorList>
            <consortium name="DOE Joint Genome Institute"/>
            <person name="Sierra-Patev S."/>
            <person name="Min B."/>
            <person name="Naranjo-Ortiz M."/>
            <person name="Looney B."/>
            <person name="Konkel Z."/>
            <person name="Slot J.C."/>
            <person name="Sakamoto Y."/>
            <person name="Steenwyk J.L."/>
            <person name="Rokas A."/>
            <person name="Carro J."/>
            <person name="Camarero S."/>
            <person name="Ferreira P."/>
            <person name="Molpeceres G."/>
            <person name="Ruiz-Duenas F.J."/>
            <person name="Serrano A."/>
            <person name="Henrissat B."/>
            <person name="Drula E."/>
            <person name="Hughes K.W."/>
            <person name="Mata J.L."/>
            <person name="Ishikawa N.K."/>
            <person name="Vargas-Isla R."/>
            <person name="Ushijima S."/>
            <person name="Smith C.A."/>
            <person name="Ahrendt S."/>
            <person name="Andreopoulos W."/>
            <person name="He G."/>
            <person name="Labutti K."/>
            <person name="Lipzen A."/>
            <person name="Ng V."/>
            <person name="Riley R."/>
            <person name="Sandor L."/>
            <person name="Barry K."/>
            <person name="Martinez A.T."/>
            <person name="Xiao Y."/>
            <person name="Gibbons J.G."/>
            <person name="Terashima K."/>
            <person name="Grigoriev I.V."/>
            <person name="Hibbett D.S."/>
        </authorList>
    </citation>
    <scope>NUCLEOTIDE SEQUENCE</scope>
    <source>
        <strain evidence="7">JLM2183</strain>
    </source>
</reference>
<feature type="domain" description="BEACH-type PH" evidence="6">
    <location>
        <begin position="1382"/>
        <end position="1504"/>
    </location>
</feature>
<gene>
    <name evidence="7" type="ORF">J3R30DRAFT_3295344</name>
</gene>
<evidence type="ECO:0000259" key="6">
    <source>
        <dbReference type="PROSITE" id="PS51783"/>
    </source>
</evidence>
<dbReference type="Gene3D" id="2.30.29.30">
    <property type="entry name" value="Pleckstrin-homology domain (PH domain)/Phosphotyrosine-binding domain (PTB)"/>
    <property type="match status" value="1"/>
</dbReference>
<evidence type="ECO:0000256" key="4">
    <source>
        <dbReference type="SAM" id="MobiDB-lite"/>
    </source>
</evidence>
<dbReference type="InterPro" id="IPR013320">
    <property type="entry name" value="ConA-like_dom_sf"/>
</dbReference>
<accession>A0A9W9A5X5</accession>
<dbReference type="InterPro" id="IPR015943">
    <property type="entry name" value="WD40/YVTN_repeat-like_dom_sf"/>
</dbReference>
<evidence type="ECO:0000259" key="5">
    <source>
        <dbReference type="PROSITE" id="PS50197"/>
    </source>
</evidence>
<dbReference type="SUPFAM" id="SSF49899">
    <property type="entry name" value="Concanavalin A-like lectins/glucanases"/>
    <property type="match status" value="1"/>
</dbReference>
<dbReference type="InterPro" id="IPR023362">
    <property type="entry name" value="PH-BEACH_dom"/>
</dbReference>
<evidence type="ECO:0000256" key="3">
    <source>
        <dbReference type="PROSITE-ProRule" id="PRU00221"/>
    </source>
</evidence>
<comment type="caution">
    <text evidence="7">The sequence shown here is derived from an EMBL/GenBank/DDBJ whole genome shotgun (WGS) entry which is preliminary data.</text>
</comment>
<feature type="repeat" description="WD" evidence="3">
    <location>
        <begin position="1926"/>
        <end position="1944"/>
    </location>
</feature>
<dbReference type="PROSITE" id="PS51783">
    <property type="entry name" value="PH_BEACH"/>
    <property type="match status" value="1"/>
</dbReference>
<organism evidence="7 8">
    <name type="scientific">Lentinula aciculospora</name>
    <dbReference type="NCBI Taxonomy" id="153920"/>
    <lineage>
        <taxon>Eukaryota</taxon>
        <taxon>Fungi</taxon>
        <taxon>Dikarya</taxon>
        <taxon>Basidiomycota</taxon>
        <taxon>Agaricomycotina</taxon>
        <taxon>Agaricomycetes</taxon>
        <taxon>Agaricomycetidae</taxon>
        <taxon>Agaricales</taxon>
        <taxon>Marasmiineae</taxon>
        <taxon>Omphalotaceae</taxon>
        <taxon>Lentinula</taxon>
    </lineage>
</organism>
<dbReference type="Pfam" id="PF02138">
    <property type="entry name" value="Beach"/>
    <property type="match status" value="1"/>
</dbReference>
<dbReference type="Pfam" id="PF23295">
    <property type="entry name" value="Arm_4"/>
    <property type="match status" value="1"/>
</dbReference>
<evidence type="ECO:0000313" key="7">
    <source>
        <dbReference type="EMBL" id="KAJ4474264.1"/>
    </source>
</evidence>
<protein>
    <recommendedName>
        <fullName evidence="9">Beach-domain-containing protein</fullName>
    </recommendedName>
</protein>
<dbReference type="Gene3D" id="2.130.10.10">
    <property type="entry name" value="YVTN repeat-like/Quinoprotein amine dehydrogenase"/>
    <property type="match status" value="1"/>
</dbReference>
<dbReference type="Proteomes" id="UP001150266">
    <property type="component" value="Unassembled WGS sequence"/>
</dbReference>
<dbReference type="Gene3D" id="2.60.120.200">
    <property type="match status" value="1"/>
</dbReference>
<keyword evidence="8" id="KW-1185">Reference proteome</keyword>
<dbReference type="InterPro" id="IPR036322">
    <property type="entry name" value="WD40_repeat_dom_sf"/>
</dbReference>
<dbReference type="InterPro" id="IPR000409">
    <property type="entry name" value="BEACH_dom"/>
</dbReference>
<dbReference type="PROSITE" id="PS50082">
    <property type="entry name" value="WD_REPEATS_2"/>
    <property type="match status" value="1"/>
</dbReference>
<keyword evidence="1 3" id="KW-0853">WD repeat</keyword>
<dbReference type="InterPro" id="IPR056252">
    <property type="entry name" value="Alfy-like_Arm-like"/>
</dbReference>
<feature type="domain" description="BEACH" evidence="5">
    <location>
        <begin position="1532"/>
        <end position="1821"/>
    </location>
</feature>
<dbReference type="InterPro" id="IPR001680">
    <property type="entry name" value="WD40_rpt"/>
</dbReference>
<name>A0A9W9A5X5_9AGAR</name>
<dbReference type="EMBL" id="JAOTPV010000016">
    <property type="protein sequence ID" value="KAJ4474264.1"/>
    <property type="molecule type" value="Genomic_DNA"/>
</dbReference>
<evidence type="ECO:0008006" key="9">
    <source>
        <dbReference type="Google" id="ProtNLM"/>
    </source>
</evidence>
<dbReference type="CDD" id="cd06071">
    <property type="entry name" value="Beach"/>
    <property type="match status" value="1"/>
</dbReference>
<dbReference type="SMART" id="SM01026">
    <property type="entry name" value="Beach"/>
    <property type="match status" value="1"/>
</dbReference>
<dbReference type="PANTHER" id="PTHR46108">
    <property type="entry name" value="BLUE CHEESE"/>
    <property type="match status" value="1"/>
</dbReference>
<dbReference type="SUPFAM" id="SSF50729">
    <property type="entry name" value="PH domain-like"/>
    <property type="match status" value="1"/>
</dbReference>